<keyword evidence="3" id="KW-1185">Reference proteome</keyword>
<proteinExistence type="predicted"/>
<evidence type="ECO:0000313" key="2">
    <source>
        <dbReference type="EMBL" id="KAK7055775.1"/>
    </source>
</evidence>
<keyword evidence="1" id="KW-0732">Signal</keyword>
<reference evidence="2 3" key="1">
    <citation type="journal article" date="2024" name="J Genomics">
        <title>Draft genome sequencing and assembly of Favolaschia claudopus CIRM-BRFM 2984 isolated from oak limbs.</title>
        <authorList>
            <person name="Navarro D."/>
            <person name="Drula E."/>
            <person name="Chaduli D."/>
            <person name="Cazenave R."/>
            <person name="Ahrendt S."/>
            <person name="Wang J."/>
            <person name="Lipzen A."/>
            <person name="Daum C."/>
            <person name="Barry K."/>
            <person name="Grigoriev I.V."/>
            <person name="Favel A."/>
            <person name="Rosso M.N."/>
            <person name="Martin F."/>
        </authorList>
    </citation>
    <scope>NUCLEOTIDE SEQUENCE [LARGE SCALE GENOMIC DNA]</scope>
    <source>
        <strain evidence="2 3">CIRM-BRFM 2984</strain>
    </source>
</reference>
<feature type="chain" id="PRO_5043676373" description="FTP domain-containing protein" evidence="1">
    <location>
        <begin position="20"/>
        <end position="204"/>
    </location>
</feature>
<feature type="signal peptide" evidence="1">
    <location>
        <begin position="1"/>
        <end position="19"/>
    </location>
</feature>
<dbReference type="AlphaFoldDB" id="A0AAW0DW24"/>
<comment type="caution">
    <text evidence="2">The sequence shown here is derived from an EMBL/GenBank/DDBJ whole genome shotgun (WGS) entry which is preliminary data.</text>
</comment>
<accession>A0AAW0DW24</accession>
<evidence type="ECO:0000256" key="1">
    <source>
        <dbReference type="SAM" id="SignalP"/>
    </source>
</evidence>
<gene>
    <name evidence="2" type="ORF">R3P38DRAFT_2760950</name>
</gene>
<dbReference type="Proteomes" id="UP001362999">
    <property type="component" value="Unassembled WGS sequence"/>
</dbReference>
<protein>
    <recommendedName>
        <fullName evidence="4">FTP domain-containing protein</fullName>
    </recommendedName>
</protein>
<evidence type="ECO:0000313" key="3">
    <source>
        <dbReference type="Proteomes" id="UP001362999"/>
    </source>
</evidence>
<sequence>MSIFPLVLIFAACFDSSQARRSLKAPSQSTETFFPTSSYQTFQGGVEHPLLRRGASLADTASSFVQSQLKIDSRSVKFKSGYSSDVAQYAYIKQQHNNISFANAVANVAFKDGRVVAFGHSFTKPSSIASSTPSVSTEAAISAAEKALGATSTLAAFRFEPGHSECKWFNSSDEPFEPFANCSNRWNQKSRRQTNRLNQNVEVH</sequence>
<name>A0AAW0DW24_9AGAR</name>
<evidence type="ECO:0008006" key="4">
    <source>
        <dbReference type="Google" id="ProtNLM"/>
    </source>
</evidence>
<organism evidence="2 3">
    <name type="scientific">Favolaschia claudopus</name>
    <dbReference type="NCBI Taxonomy" id="2862362"/>
    <lineage>
        <taxon>Eukaryota</taxon>
        <taxon>Fungi</taxon>
        <taxon>Dikarya</taxon>
        <taxon>Basidiomycota</taxon>
        <taxon>Agaricomycotina</taxon>
        <taxon>Agaricomycetes</taxon>
        <taxon>Agaricomycetidae</taxon>
        <taxon>Agaricales</taxon>
        <taxon>Marasmiineae</taxon>
        <taxon>Mycenaceae</taxon>
        <taxon>Favolaschia</taxon>
    </lineage>
</organism>
<dbReference type="EMBL" id="JAWWNJ010000005">
    <property type="protein sequence ID" value="KAK7055775.1"/>
    <property type="molecule type" value="Genomic_DNA"/>
</dbReference>